<dbReference type="EMBL" id="CAJQZP010000851">
    <property type="protein sequence ID" value="CAG4988784.1"/>
    <property type="molecule type" value="Genomic_DNA"/>
</dbReference>
<evidence type="ECO:0000313" key="2">
    <source>
        <dbReference type="EMBL" id="CAG4988784.1"/>
    </source>
</evidence>
<proteinExistence type="predicted"/>
<sequence length="247" mass="26684">MLIMEKIFAVIAITFYLTNCDAANLGLQKQLNPVHGLFVKPSEDGITGDLYVAATEDNGITSEWLTDQPINFLSKPSASQSQAASMPVTYTSSLTTSSSPHEETVTTKKRAVFTSPAVKYAYALPVPGPTDGNSFNPYPYAYYAPSISKPGEESQCRSENVASPATGVHPYPYPYYYPHMMTALSAAMNALKEGDEDSSANVSQPAQHGWPTAYAYPYQYIMVDPATWALSQTATSGKVDTGATDDE</sequence>
<name>A0A8S3WXS6_PARAO</name>
<reference evidence="2" key="1">
    <citation type="submission" date="2021-04" db="EMBL/GenBank/DDBJ databases">
        <authorList>
            <person name="Tunstrom K."/>
        </authorList>
    </citation>
    <scope>NUCLEOTIDE SEQUENCE</scope>
</reference>
<dbReference type="AlphaFoldDB" id="A0A8S3WXS6"/>
<feature type="chain" id="PRO_5035742952" evidence="1">
    <location>
        <begin position="23"/>
        <end position="247"/>
    </location>
</feature>
<feature type="signal peptide" evidence="1">
    <location>
        <begin position="1"/>
        <end position="22"/>
    </location>
</feature>
<comment type="caution">
    <text evidence="2">The sequence shown here is derived from an EMBL/GenBank/DDBJ whole genome shotgun (WGS) entry which is preliminary data.</text>
</comment>
<evidence type="ECO:0000313" key="3">
    <source>
        <dbReference type="Proteomes" id="UP000691718"/>
    </source>
</evidence>
<accession>A0A8S3WXS6</accession>
<protein>
    <submittedName>
        <fullName evidence="2">(apollo) hypothetical protein</fullName>
    </submittedName>
</protein>
<evidence type="ECO:0000256" key="1">
    <source>
        <dbReference type="SAM" id="SignalP"/>
    </source>
</evidence>
<gene>
    <name evidence="2" type="ORF">PAPOLLO_LOCUS11691</name>
</gene>
<organism evidence="2 3">
    <name type="scientific">Parnassius apollo</name>
    <name type="common">Apollo butterfly</name>
    <name type="synonym">Papilio apollo</name>
    <dbReference type="NCBI Taxonomy" id="110799"/>
    <lineage>
        <taxon>Eukaryota</taxon>
        <taxon>Metazoa</taxon>
        <taxon>Ecdysozoa</taxon>
        <taxon>Arthropoda</taxon>
        <taxon>Hexapoda</taxon>
        <taxon>Insecta</taxon>
        <taxon>Pterygota</taxon>
        <taxon>Neoptera</taxon>
        <taxon>Endopterygota</taxon>
        <taxon>Lepidoptera</taxon>
        <taxon>Glossata</taxon>
        <taxon>Ditrysia</taxon>
        <taxon>Papilionoidea</taxon>
        <taxon>Papilionidae</taxon>
        <taxon>Parnassiinae</taxon>
        <taxon>Parnassini</taxon>
        <taxon>Parnassius</taxon>
        <taxon>Parnassius</taxon>
    </lineage>
</organism>
<keyword evidence="1" id="KW-0732">Signal</keyword>
<dbReference type="Proteomes" id="UP000691718">
    <property type="component" value="Unassembled WGS sequence"/>
</dbReference>
<keyword evidence="3" id="KW-1185">Reference proteome</keyword>
<dbReference type="OrthoDB" id="6921739at2759"/>